<dbReference type="EMBL" id="JACGLS010000001">
    <property type="protein sequence ID" value="MBA6155382.1"/>
    <property type="molecule type" value="Genomic_DNA"/>
</dbReference>
<dbReference type="Proteomes" id="UP000563906">
    <property type="component" value="Unassembled WGS sequence"/>
</dbReference>
<accession>A0A839AJQ8</accession>
<evidence type="ECO:0000313" key="1">
    <source>
        <dbReference type="EMBL" id="MBA6155382.1"/>
    </source>
</evidence>
<gene>
    <name evidence="1" type="ORF">H3Z83_02410</name>
</gene>
<reference evidence="1 2" key="1">
    <citation type="submission" date="2020-07" db="EMBL/GenBank/DDBJ databases">
        <title>Bacterium isolated from marine sediment.</title>
        <authorList>
            <person name="Shang D."/>
            <person name="Du Z.-J."/>
        </authorList>
    </citation>
    <scope>NUCLEOTIDE SEQUENCE [LARGE SCALE GENOMIC DNA]</scope>
    <source>
        <strain evidence="1 2">S7007</strain>
    </source>
</reference>
<keyword evidence="2" id="KW-1185">Reference proteome</keyword>
<proteinExistence type="predicted"/>
<name>A0A839AJQ8_9FLAO</name>
<dbReference type="AlphaFoldDB" id="A0A839AJQ8"/>
<evidence type="ECO:0000313" key="2">
    <source>
        <dbReference type="Proteomes" id="UP000563906"/>
    </source>
</evidence>
<sequence>MKKIIFLIVVILINNLYSQVNVSKEYSLTKVSRNYEKLEEGTKPIFLVDNFGVKHQKIDIYLETYENDGVVKIKTKSLLKNVSKIIEVEIYQCACYCDTYTYVWILTNNEKWVSLPVIEEEDYELTLMSREYVFEKNKIKLLEYKDELNNSKEIKRKSSKVIKEYIWDGESIK</sequence>
<comment type="caution">
    <text evidence="1">The sequence shown here is derived from an EMBL/GenBank/DDBJ whole genome shotgun (WGS) entry which is preliminary data.</text>
</comment>
<organism evidence="1 2">
    <name type="scientific">Tenacibaculum pelagium</name>
    <dbReference type="NCBI Taxonomy" id="2759527"/>
    <lineage>
        <taxon>Bacteria</taxon>
        <taxon>Pseudomonadati</taxon>
        <taxon>Bacteroidota</taxon>
        <taxon>Flavobacteriia</taxon>
        <taxon>Flavobacteriales</taxon>
        <taxon>Flavobacteriaceae</taxon>
        <taxon>Tenacibaculum</taxon>
    </lineage>
</organism>
<protein>
    <submittedName>
        <fullName evidence="1">Uncharacterized protein</fullName>
    </submittedName>
</protein>
<dbReference type="RefSeq" id="WP_182123884.1">
    <property type="nucleotide sequence ID" value="NZ_JACGLS010000001.1"/>
</dbReference>